<dbReference type="SMART" id="SM00387">
    <property type="entry name" value="HATPase_c"/>
    <property type="match status" value="1"/>
</dbReference>
<dbReference type="AlphaFoldDB" id="A0A1J6VZH5"/>
<feature type="transmembrane region" description="Helical" evidence="1">
    <location>
        <begin position="33"/>
        <end position="50"/>
    </location>
</feature>
<dbReference type="InterPro" id="IPR032834">
    <property type="entry name" value="NatK-like_C"/>
</dbReference>
<keyword evidence="1" id="KW-0812">Transmembrane</keyword>
<dbReference type="RefSeq" id="WP_071619859.1">
    <property type="nucleotide sequence ID" value="NZ_MINN01000117.1"/>
</dbReference>
<evidence type="ECO:0000313" key="3">
    <source>
        <dbReference type="EMBL" id="OIU69756.1"/>
    </source>
</evidence>
<comment type="caution">
    <text evidence="3">The sequence shown here is derived from an EMBL/GenBank/DDBJ whole genome shotgun (WGS) entry which is preliminary data.</text>
</comment>
<feature type="domain" description="Histidine kinase/HSP90-like ATPase" evidence="2">
    <location>
        <begin position="319"/>
        <end position="431"/>
    </location>
</feature>
<evidence type="ECO:0000313" key="4">
    <source>
        <dbReference type="Proteomes" id="UP000182062"/>
    </source>
</evidence>
<feature type="transmembrane region" description="Helical" evidence="1">
    <location>
        <begin position="82"/>
        <end position="106"/>
    </location>
</feature>
<evidence type="ECO:0000259" key="2">
    <source>
        <dbReference type="SMART" id="SM00387"/>
    </source>
</evidence>
<feature type="transmembrane region" description="Helical" evidence="1">
    <location>
        <begin position="118"/>
        <end position="138"/>
    </location>
</feature>
<proteinExistence type="predicted"/>
<name>A0A1J6VZH5_9BACI</name>
<dbReference type="InterPro" id="IPR036890">
    <property type="entry name" value="HATPase_C_sf"/>
</dbReference>
<organism evidence="3 4">
    <name type="scientific">Rossellomorea aquimaris</name>
    <dbReference type="NCBI Taxonomy" id="189382"/>
    <lineage>
        <taxon>Bacteria</taxon>
        <taxon>Bacillati</taxon>
        <taxon>Bacillota</taxon>
        <taxon>Bacilli</taxon>
        <taxon>Bacillales</taxon>
        <taxon>Bacillaceae</taxon>
        <taxon>Rossellomorea</taxon>
    </lineage>
</organism>
<dbReference type="PANTHER" id="PTHR40448:SF1">
    <property type="entry name" value="TWO-COMPONENT SENSOR HISTIDINE KINASE"/>
    <property type="match status" value="1"/>
</dbReference>
<keyword evidence="1" id="KW-1133">Transmembrane helix</keyword>
<dbReference type="EMBL" id="MINN01000117">
    <property type="protein sequence ID" value="OIU69756.1"/>
    <property type="molecule type" value="Genomic_DNA"/>
</dbReference>
<feature type="transmembrane region" description="Helical" evidence="1">
    <location>
        <begin position="159"/>
        <end position="178"/>
    </location>
</feature>
<dbReference type="PANTHER" id="PTHR40448">
    <property type="entry name" value="TWO-COMPONENT SENSOR HISTIDINE KINASE"/>
    <property type="match status" value="1"/>
</dbReference>
<gene>
    <name evidence="3" type="ORF">BHE18_02260</name>
</gene>
<accession>A0A1J6VZH5</accession>
<dbReference type="OrthoDB" id="1634477at2"/>
<keyword evidence="4" id="KW-1185">Reference proteome</keyword>
<dbReference type="GO" id="GO:0042802">
    <property type="term" value="F:identical protein binding"/>
    <property type="evidence" value="ECO:0007669"/>
    <property type="project" value="TreeGrafter"/>
</dbReference>
<protein>
    <recommendedName>
        <fullName evidence="2">Histidine kinase/HSP90-like ATPase domain-containing protein</fullName>
    </recommendedName>
</protein>
<feature type="transmembrane region" description="Helical" evidence="1">
    <location>
        <begin position="6"/>
        <end position="26"/>
    </location>
</feature>
<dbReference type="Gene3D" id="3.30.565.10">
    <property type="entry name" value="Histidine kinase-like ATPase, C-terminal domain"/>
    <property type="match status" value="1"/>
</dbReference>
<dbReference type="Pfam" id="PF14501">
    <property type="entry name" value="HATPase_c_5"/>
    <property type="match status" value="1"/>
</dbReference>
<keyword evidence="1" id="KW-0472">Membrane</keyword>
<reference evidence="3 4" key="1">
    <citation type="submission" date="2016-09" db="EMBL/GenBank/DDBJ databases">
        <title>Bacillus aquimaris SAMM genome sequence reveals colonization and biosurfactant production capacities.</title>
        <authorList>
            <person name="Waghmode S.R."/>
            <person name="Suryavanshi M.V."/>
        </authorList>
    </citation>
    <scope>NUCLEOTIDE SEQUENCE [LARGE SCALE GENOMIC DNA]</scope>
    <source>
        <strain evidence="3 4">SAMM</strain>
    </source>
</reference>
<feature type="transmembrane region" description="Helical" evidence="1">
    <location>
        <begin position="56"/>
        <end position="75"/>
    </location>
</feature>
<dbReference type="InterPro" id="IPR039506">
    <property type="entry name" value="SPOB_a"/>
</dbReference>
<dbReference type="InterPro" id="IPR003594">
    <property type="entry name" value="HATPase_dom"/>
</dbReference>
<dbReference type="Proteomes" id="UP000182062">
    <property type="component" value="Unassembled WGS sequence"/>
</dbReference>
<dbReference type="SUPFAM" id="SSF55874">
    <property type="entry name" value="ATPase domain of HSP90 chaperone/DNA topoisomerase II/histidine kinase"/>
    <property type="match status" value="1"/>
</dbReference>
<evidence type="ECO:0000256" key="1">
    <source>
        <dbReference type="SAM" id="Phobius"/>
    </source>
</evidence>
<feature type="transmembrane region" description="Helical" evidence="1">
    <location>
        <begin position="190"/>
        <end position="211"/>
    </location>
</feature>
<dbReference type="Pfam" id="PF14689">
    <property type="entry name" value="SPOB_a"/>
    <property type="match status" value="1"/>
</dbReference>
<sequence length="431" mass="48610">MALFIKLFGGTIETFLIILVGYTLMGISVKRKVYPLLVASFYGSVILTMLKGITEPYVYLLILIVSLGILLTFIVQAGIPQSLLALVAGAIILLLSEFISFLFWYPLQAMTTIDVAELPILLVAVPHMMIMLLVYFLIKKFNLHIQPHNDNIVRKGNNAKFFSVLFLLFGMLFLYYAIVFKHHSASASAVWSAVFLVFITILIFYVIRYLLNSNLESLSIRLNQQYEEDLTQYISSVKLQRHDFVHHLLAVKKMLDNGHFNQCKDYLDEVLEETSSVSDVLPLASDAVAGMLLSYKELASKKNVIVHYHISDQLKDIPCRVFELNKILGNLILNAIEAVESVEECKRHVTVSIGKKDQEYFFEISNSANIEELEKNITCIFKEGFSTKEGTGNQGQGLAIVQSIVDKYKGYIYPEIVDHSVTFVVKIPIGG</sequence>